<comment type="function">
    <text evidence="9">Destroys radicals which are normally produced within the cells and which are toxic to biological systems.</text>
</comment>
<dbReference type="PROSITE" id="PS00087">
    <property type="entry name" value="SOD_CU_ZN_1"/>
    <property type="match status" value="1"/>
</dbReference>
<dbReference type="FunFam" id="2.60.40.200:FF:000003">
    <property type="entry name" value="Superoxide dismutase [Cu-Zn], chloroplastic"/>
    <property type="match status" value="1"/>
</dbReference>
<reference evidence="11" key="3">
    <citation type="journal article" date="2013" name="Nucleic Acids Res.">
        <title>The genome of Anopheles darlingi, the main neotropical malaria vector.</title>
        <authorList>
            <person name="Marinotti O."/>
            <person name="Cerqueira G.C."/>
            <person name="de Almeida L.G."/>
            <person name="Ferro M.I."/>
            <person name="Loreto E.L."/>
            <person name="Zaha A."/>
            <person name="Teixeira S.M."/>
            <person name="Wespiser A.R."/>
            <person name="Almeida E Silva A."/>
            <person name="Schlindwein A.D."/>
            <person name="Pacheco A.C."/>
            <person name="Silva A.L."/>
            <person name="Graveley B.R."/>
            <person name="Walenz B.P."/>
            <person name="Lima Bde A."/>
            <person name="Ribeiro C.A."/>
            <person name="Nunes-Silva C.G."/>
            <person name="de Carvalho C.R."/>
            <person name="Soares C.M."/>
            <person name="de Menezes C.B."/>
            <person name="Matiolli C."/>
            <person name="Caffrey D."/>
            <person name="Araujo D.A."/>
            <person name="de Oliveira D.M."/>
            <person name="Golenbock D."/>
            <person name="Grisard E.C."/>
            <person name="Fantinatti-Garboggini F."/>
            <person name="de Carvalho F.M."/>
            <person name="Barcellos F.G."/>
            <person name="Prosdocimi F."/>
            <person name="May G."/>
            <person name="Azevedo Junior G.M."/>
            <person name="Guimaraes G.M."/>
            <person name="Goldman G.H."/>
            <person name="Padilha I.Q."/>
            <person name="Batista Jda S."/>
            <person name="Ferro J.A."/>
            <person name="Ribeiro J.M."/>
            <person name="Fietto J.L."/>
            <person name="Dabbas K.M."/>
            <person name="Cerdeira L."/>
            <person name="Agnez-Lima L.F."/>
            <person name="Brocchi M."/>
            <person name="de Carvalho M.O."/>
            <person name="Teixeira Mde M."/>
            <person name="Diniz Maia Mde M."/>
            <person name="Goldman M.H."/>
            <person name="Cruz Schneider M.P."/>
            <person name="Felipe M.S."/>
            <person name="Hungria M."/>
            <person name="Nicolas M.F."/>
            <person name="Pereira M."/>
            <person name="Montes M.A."/>
            <person name="Cantao M.E."/>
            <person name="Vincentz M."/>
            <person name="Rafael M.S."/>
            <person name="Silverman N."/>
            <person name="Stoco P.H."/>
            <person name="Souza R.C."/>
            <person name="Vicentini R."/>
            <person name="Gazzinelli R.T."/>
            <person name="Neves Rde O."/>
            <person name="Silva R."/>
            <person name="Astolfi-Filho S."/>
            <person name="Maciel T.E."/>
            <person name="Urmenyi T.P."/>
            <person name="Tadei W.P."/>
            <person name="Camargo E.P."/>
            <person name="de Vasconcelos A.T."/>
        </authorList>
    </citation>
    <scope>NUCLEOTIDE SEQUENCE</scope>
</reference>
<keyword evidence="4" id="KW-0049">Antioxidant</keyword>
<dbReference type="eggNOG" id="KOG0441">
    <property type="taxonomic scope" value="Eukaryota"/>
</dbReference>
<evidence type="ECO:0000256" key="9">
    <source>
        <dbReference type="RuleBase" id="RU000393"/>
    </source>
</evidence>
<dbReference type="HOGENOM" id="CLU_967144_0_0_1"/>
<dbReference type="OMA" id="NIMAYST"/>
<comment type="caution">
    <text evidence="11">The sequence shown here is derived from an EMBL/GenBank/DDBJ whole genome shotgun (WGS) entry which is preliminary data.</text>
</comment>
<dbReference type="EC" id="1.15.1.1" evidence="9"/>
<dbReference type="VEuPathDB" id="VectorBase:ADAR2_005454"/>
<feature type="domain" description="Superoxide dismutase copper/zinc binding" evidence="10">
    <location>
        <begin position="149"/>
        <end position="270"/>
    </location>
</feature>
<dbReference type="Pfam" id="PF00080">
    <property type="entry name" value="Sod_Cu"/>
    <property type="match status" value="2"/>
</dbReference>
<gene>
    <name evidence="11" type="ORF">AND_002810</name>
</gene>
<keyword evidence="3 9" id="KW-0862">Zinc</keyword>
<dbReference type="AlphaFoldDB" id="W5JMU5"/>
<dbReference type="CDD" id="cd00305">
    <property type="entry name" value="Cu-Zn_Superoxide_Dismutase"/>
    <property type="match status" value="2"/>
</dbReference>
<evidence type="ECO:0000259" key="10">
    <source>
        <dbReference type="Pfam" id="PF00080"/>
    </source>
</evidence>
<evidence type="ECO:0000256" key="4">
    <source>
        <dbReference type="ARBA" id="ARBA00022862"/>
    </source>
</evidence>
<comment type="similarity">
    <text evidence="1 9">Belongs to the Cu-Zn superoxide dismutase family.</text>
</comment>
<dbReference type="PANTHER" id="PTHR10003">
    <property type="entry name" value="SUPEROXIDE DISMUTASE CU-ZN -RELATED"/>
    <property type="match status" value="1"/>
</dbReference>
<dbReference type="InterPro" id="IPR024134">
    <property type="entry name" value="SOD_Cu/Zn_/chaperone"/>
</dbReference>
<comment type="catalytic activity">
    <reaction evidence="8 9">
        <text>2 superoxide + 2 H(+) = H2O2 + O2</text>
        <dbReference type="Rhea" id="RHEA:20696"/>
        <dbReference type="ChEBI" id="CHEBI:15378"/>
        <dbReference type="ChEBI" id="CHEBI:15379"/>
        <dbReference type="ChEBI" id="CHEBI:16240"/>
        <dbReference type="ChEBI" id="CHEBI:18421"/>
        <dbReference type="EC" id="1.15.1.1"/>
    </reaction>
</comment>
<dbReference type="FunCoup" id="W5JMU5">
    <property type="interactions" value="1082"/>
</dbReference>
<comment type="cofactor">
    <cofactor evidence="9">
        <name>Zn(2+)</name>
        <dbReference type="ChEBI" id="CHEBI:29105"/>
    </cofactor>
    <text evidence="9">Binds 1 zinc ion per subunit.</text>
</comment>
<dbReference type="InterPro" id="IPR018152">
    <property type="entry name" value="SOD_Cu/Zn_BS"/>
</dbReference>
<dbReference type="STRING" id="43151.W5JMU5"/>
<evidence type="ECO:0000256" key="6">
    <source>
        <dbReference type="ARBA" id="ARBA00023008"/>
    </source>
</evidence>
<evidence type="ECO:0000256" key="2">
    <source>
        <dbReference type="ARBA" id="ARBA00022723"/>
    </source>
</evidence>
<dbReference type="VEuPathDB" id="VectorBase:ADAC002810"/>
<evidence type="ECO:0000256" key="8">
    <source>
        <dbReference type="ARBA" id="ARBA00049204"/>
    </source>
</evidence>
<sequence length="288" mass="29971">MPLKAVCVLNGEVKGTIFFEQSVESDPVKVTGTVTGLKPGDHGFHIHEFGDNTNGCMSTGAHFNPHGKTHGAPTADERHAGDMGNIVADGSGEAKVDLTVSQIALSGPLNVVGRSLVVHADPDDLGLGGHELSKTTGNAGARLACGGTSVAVTGAIEGLRPGKHGLHIHEFGDFSRGCLSTGPHYNPDGNDHGAPEDENRHVGDLGNIVAYSGGLAKVQLADTKITLVGERSIIGRTLSVTEFEDDLGRGGHDYSKTTGNSGNRIACAIIGVAREEYFAERLHLTTDQ</sequence>
<dbReference type="PROSITE" id="PS00332">
    <property type="entry name" value="SOD_CU_ZN_2"/>
    <property type="match status" value="1"/>
</dbReference>
<evidence type="ECO:0000256" key="7">
    <source>
        <dbReference type="ARBA" id="ARBA00023157"/>
    </source>
</evidence>
<evidence type="ECO:0000256" key="1">
    <source>
        <dbReference type="ARBA" id="ARBA00010457"/>
    </source>
</evidence>
<proteinExistence type="inferred from homology"/>
<dbReference type="SUPFAM" id="SSF49329">
    <property type="entry name" value="Cu,Zn superoxide dismutase-like"/>
    <property type="match status" value="2"/>
</dbReference>
<protein>
    <recommendedName>
        <fullName evidence="9">Superoxide dismutase [Cu-Zn]</fullName>
        <ecNumber evidence="9">1.15.1.1</ecNumber>
    </recommendedName>
</protein>
<keyword evidence="7" id="KW-1015">Disulfide bond</keyword>
<comment type="cofactor">
    <cofactor evidence="9">
        <name>Cu cation</name>
        <dbReference type="ChEBI" id="CHEBI:23378"/>
    </cofactor>
    <text evidence="9">Binds 1 copper ion per subunit.</text>
</comment>
<accession>W5JMU5</accession>
<dbReference type="PRINTS" id="PR00068">
    <property type="entry name" value="CUZNDISMTASE"/>
</dbReference>
<feature type="domain" description="Superoxide dismutase copper/zinc binding" evidence="10">
    <location>
        <begin position="13"/>
        <end position="146"/>
    </location>
</feature>
<evidence type="ECO:0000256" key="5">
    <source>
        <dbReference type="ARBA" id="ARBA00023002"/>
    </source>
</evidence>
<dbReference type="EMBL" id="ADMH02000656">
    <property type="protein sequence ID" value="ETN65426.1"/>
    <property type="molecule type" value="Genomic_DNA"/>
</dbReference>
<dbReference type="FunFam" id="2.60.40.200:FF:000001">
    <property type="entry name" value="Superoxide dismutase [Cu-Zn]"/>
    <property type="match status" value="1"/>
</dbReference>
<keyword evidence="2 9" id="KW-0479">Metal-binding</keyword>
<dbReference type="GO" id="GO:0004784">
    <property type="term" value="F:superoxide dismutase activity"/>
    <property type="evidence" value="ECO:0007669"/>
    <property type="project" value="UniProtKB-EC"/>
</dbReference>
<dbReference type="InParanoid" id="W5JMU5"/>
<dbReference type="GO" id="GO:0005507">
    <property type="term" value="F:copper ion binding"/>
    <property type="evidence" value="ECO:0007669"/>
    <property type="project" value="InterPro"/>
</dbReference>
<reference evidence="11" key="2">
    <citation type="submission" date="2010-05" db="EMBL/GenBank/DDBJ databases">
        <authorList>
            <person name="Almeida L.G."/>
            <person name="Nicolas M.F."/>
            <person name="Souza R.C."/>
            <person name="Vasconcelos A.T.R."/>
        </authorList>
    </citation>
    <scope>NUCLEOTIDE SEQUENCE</scope>
</reference>
<keyword evidence="5 9" id="KW-0560">Oxidoreductase</keyword>
<organism evidence="11">
    <name type="scientific">Anopheles darlingi</name>
    <name type="common">Mosquito</name>
    <dbReference type="NCBI Taxonomy" id="43151"/>
    <lineage>
        <taxon>Eukaryota</taxon>
        <taxon>Metazoa</taxon>
        <taxon>Ecdysozoa</taxon>
        <taxon>Arthropoda</taxon>
        <taxon>Hexapoda</taxon>
        <taxon>Insecta</taxon>
        <taxon>Pterygota</taxon>
        <taxon>Neoptera</taxon>
        <taxon>Endopterygota</taxon>
        <taxon>Diptera</taxon>
        <taxon>Nematocera</taxon>
        <taxon>Culicoidea</taxon>
        <taxon>Culicidae</taxon>
        <taxon>Anophelinae</taxon>
        <taxon>Anopheles</taxon>
    </lineage>
</organism>
<dbReference type="InterPro" id="IPR001424">
    <property type="entry name" value="SOD_Cu_Zn_dom"/>
</dbReference>
<evidence type="ECO:0000313" key="11">
    <source>
        <dbReference type="EMBL" id="ETN65426.1"/>
    </source>
</evidence>
<reference evidence="11" key="1">
    <citation type="journal article" date="2010" name="BMC Genomics">
        <title>Combination of measures distinguishes pre-miRNAs from other stem-loops in the genome of the newly sequenced Anopheles darlingi.</title>
        <authorList>
            <person name="Mendes N.D."/>
            <person name="Freitas A.T."/>
            <person name="Vasconcelos A.T."/>
            <person name="Sagot M.F."/>
        </authorList>
    </citation>
    <scope>NUCLEOTIDE SEQUENCE</scope>
</reference>
<dbReference type="Gene3D" id="2.60.40.200">
    <property type="entry name" value="Superoxide dismutase, copper/zinc binding domain"/>
    <property type="match status" value="2"/>
</dbReference>
<dbReference type="InterPro" id="IPR036423">
    <property type="entry name" value="SOD-like_Cu/Zn_dom_sf"/>
</dbReference>
<evidence type="ECO:0000256" key="3">
    <source>
        <dbReference type="ARBA" id="ARBA00022833"/>
    </source>
</evidence>
<keyword evidence="6 9" id="KW-0186">Copper</keyword>
<name>W5JMU5_ANODA</name>